<name>A0A518CIE9_9PLAN</name>
<dbReference type="Proteomes" id="UP000317178">
    <property type="component" value="Chromosome"/>
</dbReference>
<gene>
    <name evidence="1" type="ORF">Pla110_07030</name>
</gene>
<evidence type="ECO:0008006" key="3">
    <source>
        <dbReference type="Google" id="ProtNLM"/>
    </source>
</evidence>
<organism evidence="1 2">
    <name type="scientific">Polystyrenella longa</name>
    <dbReference type="NCBI Taxonomy" id="2528007"/>
    <lineage>
        <taxon>Bacteria</taxon>
        <taxon>Pseudomonadati</taxon>
        <taxon>Planctomycetota</taxon>
        <taxon>Planctomycetia</taxon>
        <taxon>Planctomycetales</taxon>
        <taxon>Planctomycetaceae</taxon>
        <taxon>Polystyrenella</taxon>
    </lineage>
</organism>
<dbReference type="KEGG" id="plon:Pla110_07030"/>
<sequence>MTVWPPREWNRTERVLVVAAFVSLLMLGTAIGWPYWRHTERERLVDDIRSLDATVEPRYPQRLITGSRNWWPETPNFYTVTVIDTTEEQLREIVILTNQLPVSISLNIEDSPELELLDFPEIELKFNQLILQNNSNLKDVESVANATNLRSLKIKNCPVETEWKFLNSLTNLQTLVIENSGEIKSDQYFKQLTMLSFLAIDCDMRLTDLDFLRHMPLLTVLETGISVDQKIKANRTVAKLNNIDGLAHCPKLYLLNLAGCEMDATVPDLDKMSQLKFVEMGGVQQQESLDFLKDGQRYVSVKLTDFTGLTDISRLKNCSLEGHLDLQGATNLSDITVLIENPAILKPLKGGLDLRGTSVPEEQIEQLRLVHPNLIISSDFIKKK</sequence>
<dbReference type="AlphaFoldDB" id="A0A518CIE9"/>
<dbReference type="InterPro" id="IPR032675">
    <property type="entry name" value="LRR_dom_sf"/>
</dbReference>
<dbReference type="EMBL" id="CP036281">
    <property type="protein sequence ID" value="QDU78999.1"/>
    <property type="molecule type" value="Genomic_DNA"/>
</dbReference>
<accession>A0A518CIE9</accession>
<dbReference type="RefSeq" id="WP_144993246.1">
    <property type="nucleotide sequence ID" value="NZ_CP036281.1"/>
</dbReference>
<reference evidence="1 2" key="1">
    <citation type="submission" date="2019-02" db="EMBL/GenBank/DDBJ databases">
        <title>Deep-cultivation of Planctomycetes and their phenomic and genomic characterization uncovers novel biology.</title>
        <authorList>
            <person name="Wiegand S."/>
            <person name="Jogler M."/>
            <person name="Boedeker C."/>
            <person name="Pinto D."/>
            <person name="Vollmers J."/>
            <person name="Rivas-Marin E."/>
            <person name="Kohn T."/>
            <person name="Peeters S.H."/>
            <person name="Heuer A."/>
            <person name="Rast P."/>
            <person name="Oberbeckmann S."/>
            <person name="Bunk B."/>
            <person name="Jeske O."/>
            <person name="Meyerdierks A."/>
            <person name="Storesund J.E."/>
            <person name="Kallscheuer N."/>
            <person name="Luecker S."/>
            <person name="Lage O.M."/>
            <person name="Pohl T."/>
            <person name="Merkel B.J."/>
            <person name="Hornburger P."/>
            <person name="Mueller R.-W."/>
            <person name="Bruemmer F."/>
            <person name="Labrenz M."/>
            <person name="Spormann A.M."/>
            <person name="Op den Camp H."/>
            <person name="Overmann J."/>
            <person name="Amann R."/>
            <person name="Jetten M.S.M."/>
            <person name="Mascher T."/>
            <person name="Medema M.H."/>
            <person name="Devos D.P."/>
            <person name="Kaster A.-K."/>
            <person name="Ovreas L."/>
            <person name="Rohde M."/>
            <person name="Galperin M.Y."/>
            <person name="Jogler C."/>
        </authorList>
    </citation>
    <scope>NUCLEOTIDE SEQUENCE [LARGE SCALE GENOMIC DNA]</scope>
    <source>
        <strain evidence="1 2">Pla110</strain>
    </source>
</reference>
<proteinExistence type="predicted"/>
<keyword evidence="2" id="KW-1185">Reference proteome</keyword>
<dbReference type="SUPFAM" id="SSF52058">
    <property type="entry name" value="L domain-like"/>
    <property type="match status" value="1"/>
</dbReference>
<protein>
    <recommendedName>
        <fullName evidence="3">Leucine Rich repeats (2 copies)</fullName>
    </recommendedName>
</protein>
<dbReference type="Gene3D" id="3.80.10.10">
    <property type="entry name" value="Ribonuclease Inhibitor"/>
    <property type="match status" value="2"/>
</dbReference>
<evidence type="ECO:0000313" key="2">
    <source>
        <dbReference type="Proteomes" id="UP000317178"/>
    </source>
</evidence>
<evidence type="ECO:0000313" key="1">
    <source>
        <dbReference type="EMBL" id="QDU78999.1"/>
    </source>
</evidence>